<feature type="region of interest" description="Disordered" evidence="1">
    <location>
        <begin position="1"/>
        <end position="30"/>
    </location>
</feature>
<evidence type="ECO:0000313" key="2">
    <source>
        <dbReference type="EMBL" id="MBX05252.1"/>
    </source>
</evidence>
<protein>
    <submittedName>
        <fullName evidence="2">Zinc finger family protein</fullName>
    </submittedName>
</protein>
<dbReference type="EMBL" id="GGEC01024768">
    <property type="protein sequence ID" value="MBX05252.1"/>
    <property type="molecule type" value="Transcribed_RNA"/>
</dbReference>
<proteinExistence type="predicted"/>
<reference evidence="2" key="1">
    <citation type="submission" date="2018-02" db="EMBL/GenBank/DDBJ databases">
        <title>Rhizophora mucronata_Transcriptome.</title>
        <authorList>
            <person name="Meera S.P."/>
            <person name="Sreeshan A."/>
            <person name="Augustine A."/>
        </authorList>
    </citation>
    <scope>NUCLEOTIDE SEQUENCE</scope>
    <source>
        <tissue evidence="2">Leaf</tissue>
    </source>
</reference>
<organism evidence="2">
    <name type="scientific">Rhizophora mucronata</name>
    <name type="common">Asiatic mangrove</name>
    <dbReference type="NCBI Taxonomy" id="61149"/>
    <lineage>
        <taxon>Eukaryota</taxon>
        <taxon>Viridiplantae</taxon>
        <taxon>Streptophyta</taxon>
        <taxon>Embryophyta</taxon>
        <taxon>Tracheophyta</taxon>
        <taxon>Spermatophyta</taxon>
        <taxon>Magnoliopsida</taxon>
        <taxon>eudicotyledons</taxon>
        <taxon>Gunneridae</taxon>
        <taxon>Pentapetalae</taxon>
        <taxon>rosids</taxon>
        <taxon>fabids</taxon>
        <taxon>Malpighiales</taxon>
        <taxon>Rhizophoraceae</taxon>
        <taxon>Rhizophora</taxon>
    </lineage>
</organism>
<sequence>MGNISSSNNKASDLTKCPMGKWRVPSSWQV</sequence>
<evidence type="ECO:0000256" key="1">
    <source>
        <dbReference type="SAM" id="MobiDB-lite"/>
    </source>
</evidence>
<name>A0A2P2KHP9_RHIMU</name>
<feature type="compositionally biased region" description="Polar residues" evidence="1">
    <location>
        <begin position="1"/>
        <end position="12"/>
    </location>
</feature>
<dbReference type="AlphaFoldDB" id="A0A2P2KHP9"/>
<accession>A0A2P2KHP9</accession>